<comment type="caution">
    <text evidence="2">The sequence shown here is derived from an EMBL/GenBank/DDBJ whole genome shotgun (WGS) entry which is preliminary data.</text>
</comment>
<dbReference type="PANTHER" id="PTHR13627">
    <property type="entry name" value="FUKUTIN RELATED PROTEIN"/>
    <property type="match status" value="1"/>
</dbReference>
<dbReference type="EMBL" id="JAFNEN010000041">
    <property type="protein sequence ID" value="KAG8198323.1"/>
    <property type="molecule type" value="Genomic_DNA"/>
</dbReference>
<reference evidence="2 3" key="1">
    <citation type="journal article" date="2022" name="Nat. Ecol. Evol.">
        <title>A masculinizing supergene underlies an exaggerated male reproductive morph in a spider.</title>
        <authorList>
            <person name="Hendrickx F."/>
            <person name="De Corte Z."/>
            <person name="Sonet G."/>
            <person name="Van Belleghem S.M."/>
            <person name="Kostlbacher S."/>
            <person name="Vangestel C."/>
        </authorList>
    </citation>
    <scope>NUCLEOTIDE SEQUENCE [LARGE SCALE GENOMIC DNA]</scope>
    <source>
        <strain evidence="2">W744_W776</strain>
    </source>
</reference>
<proteinExistence type="predicted"/>
<dbReference type="AlphaFoldDB" id="A0AAV6VQG2"/>
<keyword evidence="1" id="KW-0812">Transmembrane</keyword>
<gene>
    <name evidence="2" type="ORF">JTE90_021573</name>
</gene>
<evidence type="ECO:0000313" key="3">
    <source>
        <dbReference type="Proteomes" id="UP000827092"/>
    </source>
</evidence>
<accession>A0AAV6VQG2</accession>
<sequence length="224" mass="25963">MKIIRFQQKRFVLVLVVIVFFVIVHILRNSSNSEVLDCLLSSDDLKKVENLLHDLQAPLQDLKLTHFLCYNSLWGALKFKGPLPWQNGLDICVLNKELSLIDEGFLIRTFKRHNLNIAYNSAGGFYKVQRFSELLPSATLTVFEEDPITFQMRRVGFIHRMLPPTACEELNCFPPELIVDPMPKASFGELNVPVPRDGIEMQKYLFPNTWWKEITPINCRQNIE</sequence>
<evidence type="ECO:0000256" key="1">
    <source>
        <dbReference type="SAM" id="Phobius"/>
    </source>
</evidence>
<organism evidence="2 3">
    <name type="scientific">Oedothorax gibbosus</name>
    <dbReference type="NCBI Taxonomy" id="931172"/>
    <lineage>
        <taxon>Eukaryota</taxon>
        <taxon>Metazoa</taxon>
        <taxon>Ecdysozoa</taxon>
        <taxon>Arthropoda</taxon>
        <taxon>Chelicerata</taxon>
        <taxon>Arachnida</taxon>
        <taxon>Araneae</taxon>
        <taxon>Araneomorphae</taxon>
        <taxon>Entelegynae</taxon>
        <taxon>Araneoidea</taxon>
        <taxon>Linyphiidae</taxon>
        <taxon>Erigoninae</taxon>
        <taxon>Oedothorax</taxon>
    </lineage>
</organism>
<keyword evidence="1" id="KW-0472">Membrane</keyword>
<evidence type="ECO:0000313" key="2">
    <source>
        <dbReference type="EMBL" id="KAG8198323.1"/>
    </source>
</evidence>
<dbReference type="PANTHER" id="PTHR13627:SF32">
    <property type="entry name" value="AGAP006029-PA"/>
    <property type="match status" value="1"/>
</dbReference>
<protein>
    <submittedName>
        <fullName evidence="2">Uncharacterized protein</fullName>
    </submittedName>
</protein>
<keyword evidence="3" id="KW-1185">Reference proteome</keyword>
<name>A0AAV6VQG2_9ARAC</name>
<dbReference type="Proteomes" id="UP000827092">
    <property type="component" value="Unassembled WGS sequence"/>
</dbReference>
<feature type="transmembrane region" description="Helical" evidence="1">
    <location>
        <begin position="12"/>
        <end position="28"/>
    </location>
</feature>
<keyword evidence="1" id="KW-1133">Transmembrane helix</keyword>
<dbReference type="InterPro" id="IPR052613">
    <property type="entry name" value="LicD_transferase"/>
</dbReference>